<evidence type="ECO:0000256" key="1">
    <source>
        <dbReference type="SAM" id="MobiDB-lite"/>
    </source>
</evidence>
<evidence type="ECO:0000313" key="3">
    <source>
        <dbReference type="Proteomes" id="UP001154282"/>
    </source>
</evidence>
<evidence type="ECO:0000313" key="2">
    <source>
        <dbReference type="EMBL" id="CAI0474930.1"/>
    </source>
</evidence>
<sequence>MNANREESTEAGGSPAQNFPISATVTWSPHQLRANTRCSFRFARQTRFTDANPDYPFARSGESDAGGLLSCSFCDAVDIQMSAERVVDFL</sequence>
<keyword evidence="3" id="KW-1185">Reference proteome</keyword>
<gene>
    <name evidence="2" type="ORF">LITE_LOCUS40259</name>
</gene>
<organism evidence="2 3">
    <name type="scientific">Linum tenue</name>
    <dbReference type="NCBI Taxonomy" id="586396"/>
    <lineage>
        <taxon>Eukaryota</taxon>
        <taxon>Viridiplantae</taxon>
        <taxon>Streptophyta</taxon>
        <taxon>Embryophyta</taxon>
        <taxon>Tracheophyta</taxon>
        <taxon>Spermatophyta</taxon>
        <taxon>Magnoliopsida</taxon>
        <taxon>eudicotyledons</taxon>
        <taxon>Gunneridae</taxon>
        <taxon>Pentapetalae</taxon>
        <taxon>rosids</taxon>
        <taxon>fabids</taxon>
        <taxon>Malpighiales</taxon>
        <taxon>Linaceae</taxon>
        <taxon>Linum</taxon>
    </lineage>
</organism>
<proteinExistence type="predicted"/>
<name>A0AAV0PWF3_9ROSI</name>
<reference evidence="2" key="1">
    <citation type="submission" date="2022-08" db="EMBL/GenBank/DDBJ databases">
        <authorList>
            <person name="Gutierrez-Valencia J."/>
        </authorList>
    </citation>
    <scope>NUCLEOTIDE SEQUENCE</scope>
</reference>
<accession>A0AAV0PWF3</accession>
<protein>
    <submittedName>
        <fullName evidence="2">Uncharacterized protein</fullName>
    </submittedName>
</protein>
<dbReference type="Proteomes" id="UP001154282">
    <property type="component" value="Unassembled WGS sequence"/>
</dbReference>
<comment type="caution">
    <text evidence="2">The sequence shown here is derived from an EMBL/GenBank/DDBJ whole genome shotgun (WGS) entry which is preliminary data.</text>
</comment>
<dbReference type="EMBL" id="CAMGYJ010000009">
    <property type="protein sequence ID" value="CAI0474930.1"/>
    <property type="molecule type" value="Genomic_DNA"/>
</dbReference>
<dbReference type="AlphaFoldDB" id="A0AAV0PWF3"/>
<feature type="region of interest" description="Disordered" evidence="1">
    <location>
        <begin position="1"/>
        <end position="20"/>
    </location>
</feature>